<dbReference type="CDD" id="cd06349">
    <property type="entry name" value="PBP1_ABC_HAAT-like"/>
    <property type="match status" value="1"/>
</dbReference>
<dbReference type="Pfam" id="PF13458">
    <property type="entry name" value="Peripla_BP_6"/>
    <property type="match status" value="1"/>
</dbReference>
<dbReference type="InterPro" id="IPR028082">
    <property type="entry name" value="Peripla_BP_I"/>
</dbReference>
<feature type="domain" description="Leucine-binding protein" evidence="5">
    <location>
        <begin position="34"/>
        <end position="371"/>
    </location>
</feature>
<dbReference type="InterPro" id="IPR028081">
    <property type="entry name" value="Leu-bd"/>
</dbReference>
<dbReference type="STRING" id="1121476.SAMN02745751_03334"/>
<evidence type="ECO:0000256" key="1">
    <source>
        <dbReference type="ARBA" id="ARBA00010062"/>
    </source>
</evidence>
<dbReference type="PANTHER" id="PTHR30483:SF6">
    <property type="entry name" value="PERIPLASMIC BINDING PROTEIN OF ABC TRANSPORTER FOR NATURAL AMINO ACIDS"/>
    <property type="match status" value="1"/>
</dbReference>
<keyword evidence="4" id="KW-0029">Amino-acid transport</keyword>
<proteinExistence type="inferred from homology"/>
<evidence type="ECO:0000313" key="6">
    <source>
        <dbReference type="EMBL" id="SHJ77353.1"/>
    </source>
</evidence>
<evidence type="ECO:0000313" key="7">
    <source>
        <dbReference type="Proteomes" id="UP000184052"/>
    </source>
</evidence>
<protein>
    <submittedName>
        <fullName evidence="6">Branched-chain amino acid transport system substrate-binding protein</fullName>
    </submittedName>
</protein>
<dbReference type="GO" id="GO:0006865">
    <property type="term" value="P:amino acid transport"/>
    <property type="evidence" value="ECO:0007669"/>
    <property type="project" value="UniProtKB-KW"/>
</dbReference>
<sequence>MKKNVVVILICVALIVVLIAGCQPKAKNEGPKSLKIGVAAPITGNWSEYGYGFEVATAIAAEEINESGGINGMPIELVVMNSKGDTKEATAIARKFSEDEEILAVVGDFSSTCCMAAAPIYEEGKLVQLSPTATDPDYAGLNEYMFGIMGVQSAEGPFVTEYLLGKYVNADNVAVIYLNNDWGVSASRYVIKTAKEQGINIVAEESHVDGQTDFSTLLTKVQQANPDTICLITFYNECASIANQIAKMNWDVQITALGPGASEQIIELGGENVEGLLASTPFFAIDDGDSKLSVFKRHFELDAGFSLNVHSACAYDALNMIAAAMENCDEITRENIRDELAGLRGFTGITGPIEFQPSGDIIRKFLIVGIENGSWTIKADYDYADELE</sequence>
<dbReference type="Gene3D" id="3.40.50.2300">
    <property type="match status" value="2"/>
</dbReference>
<evidence type="ECO:0000256" key="4">
    <source>
        <dbReference type="ARBA" id="ARBA00022970"/>
    </source>
</evidence>
<name>A0A1M6M210_9FIRM</name>
<reference evidence="6 7" key="1">
    <citation type="submission" date="2016-11" db="EMBL/GenBank/DDBJ databases">
        <authorList>
            <person name="Jaros S."/>
            <person name="Januszkiewicz K."/>
            <person name="Wedrychowicz H."/>
        </authorList>
    </citation>
    <scope>NUCLEOTIDE SEQUENCE [LARGE SCALE GENOMIC DNA]</scope>
    <source>
        <strain evidence="6 7">DSM 17477</strain>
    </source>
</reference>
<dbReference type="RefSeq" id="WP_073050694.1">
    <property type="nucleotide sequence ID" value="NZ_FQZL01000036.1"/>
</dbReference>
<organism evidence="6 7">
    <name type="scientific">Dethiosulfatibacter aminovorans DSM 17477</name>
    <dbReference type="NCBI Taxonomy" id="1121476"/>
    <lineage>
        <taxon>Bacteria</taxon>
        <taxon>Bacillati</taxon>
        <taxon>Bacillota</taxon>
        <taxon>Tissierellia</taxon>
        <taxon>Dethiosulfatibacter</taxon>
    </lineage>
</organism>
<evidence type="ECO:0000256" key="2">
    <source>
        <dbReference type="ARBA" id="ARBA00022448"/>
    </source>
</evidence>
<dbReference type="Proteomes" id="UP000184052">
    <property type="component" value="Unassembled WGS sequence"/>
</dbReference>
<dbReference type="PANTHER" id="PTHR30483">
    <property type="entry name" value="LEUCINE-SPECIFIC-BINDING PROTEIN"/>
    <property type="match status" value="1"/>
</dbReference>
<dbReference type="InterPro" id="IPR000709">
    <property type="entry name" value="Leu_Ile_Val-bd"/>
</dbReference>
<keyword evidence="7" id="KW-1185">Reference proteome</keyword>
<dbReference type="PRINTS" id="PR00337">
    <property type="entry name" value="LEUILEVALBP"/>
</dbReference>
<dbReference type="SUPFAM" id="SSF53822">
    <property type="entry name" value="Periplasmic binding protein-like I"/>
    <property type="match status" value="1"/>
</dbReference>
<keyword evidence="2" id="KW-0813">Transport</keyword>
<dbReference type="EMBL" id="FQZL01000036">
    <property type="protein sequence ID" value="SHJ77353.1"/>
    <property type="molecule type" value="Genomic_DNA"/>
</dbReference>
<dbReference type="InterPro" id="IPR051010">
    <property type="entry name" value="BCAA_transport"/>
</dbReference>
<dbReference type="PROSITE" id="PS51257">
    <property type="entry name" value="PROKAR_LIPOPROTEIN"/>
    <property type="match status" value="1"/>
</dbReference>
<accession>A0A1M6M210</accession>
<comment type="similarity">
    <text evidence="1">Belongs to the leucine-binding protein family.</text>
</comment>
<evidence type="ECO:0000259" key="5">
    <source>
        <dbReference type="Pfam" id="PF13458"/>
    </source>
</evidence>
<gene>
    <name evidence="6" type="ORF">SAMN02745751_03334</name>
</gene>
<evidence type="ECO:0000256" key="3">
    <source>
        <dbReference type="ARBA" id="ARBA00022729"/>
    </source>
</evidence>
<keyword evidence="3" id="KW-0732">Signal</keyword>
<dbReference type="AlphaFoldDB" id="A0A1M6M210"/>